<proteinExistence type="inferred from homology"/>
<comment type="caution">
    <text evidence="6">The sequence shown here is derived from an EMBL/GenBank/DDBJ whole genome shotgun (WGS) entry which is preliminary data.</text>
</comment>
<dbReference type="Gene3D" id="3.40.50.720">
    <property type="entry name" value="NAD(P)-binding Rossmann-like Domain"/>
    <property type="match status" value="1"/>
</dbReference>
<evidence type="ECO:0000256" key="1">
    <source>
        <dbReference type="ARBA" id="ARBA00004191"/>
    </source>
</evidence>
<evidence type="ECO:0000256" key="5">
    <source>
        <dbReference type="ARBA" id="ARBA00047400"/>
    </source>
</evidence>
<comment type="similarity">
    <text evidence="2">Belongs to the short-chain dehydrogenases/reductases (SDR) family.</text>
</comment>
<dbReference type="Pfam" id="PF13561">
    <property type="entry name" value="adh_short_C2"/>
    <property type="match status" value="1"/>
</dbReference>
<evidence type="ECO:0000256" key="3">
    <source>
        <dbReference type="ARBA" id="ARBA00022512"/>
    </source>
</evidence>
<comment type="subcellular location">
    <subcellularLocation>
        <location evidence="1">Secreted</location>
        <location evidence="1">Cell wall</location>
    </subcellularLocation>
</comment>
<keyword evidence="3" id="KW-0964">Secreted</keyword>
<evidence type="ECO:0000256" key="2">
    <source>
        <dbReference type="ARBA" id="ARBA00006484"/>
    </source>
</evidence>
<keyword evidence="3" id="KW-0134">Cell wall</keyword>
<protein>
    <recommendedName>
        <fullName evidence="4">3-oxoacyl-[acyl-carrier-protein] reductase MabA</fullName>
    </recommendedName>
</protein>
<accession>A0ABN2HF38</accession>
<dbReference type="PANTHER" id="PTHR42879">
    <property type="entry name" value="3-OXOACYL-(ACYL-CARRIER-PROTEIN) REDUCTASE"/>
    <property type="match status" value="1"/>
</dbReference>
<organism evidence="6 7">
    <name type="scientific">Fodinicola feengrottensis</name>
    <dbReference type="NCBI Taxonomy" id="435914"/>
    <lineage>
        <taxon>Bacteria</taxon>
        <taxon>Bacillati</taxon>
        <taxon>Actinomycetota</taxon>
        <taxon>Actinomycetes</taxon>
        <taxon>Mycobacteriales</taxon>
        <taxon>Fodinicola</taxon>
    </lineage>
</organism>
<dbReference type="PRINTS" id="PR00081">
    <property type="entry name" value="GDHRDH"/>
</dbReference>
<comment type="catalytic activity">
    <reaction evidence="5">
        <text>a (3R)-hydroxyacyl-[ACP] + NADP(+) = a 3-oxoacyl-[ACP] + NADPH + H(+)</text>
        <dbReference type="Rhea" id="RHEA:17397"/>
        <dbReference type="Rhea" id="RHEA-COMP:9916"/>
        <dbReference type="Rhea" id="RHEA-COMP:9945"/>
        <dbReference type="ChEBI" id="CHEBI:15378"/>
        <dbReference type="ChEBI" id="CHEBI:57783"/>
        <dbReference type="ChEBI" id="CHEBI:58349"/>
        <dbReference type="ChEBI" id="CHEBI:78776"/>
        <dbReference type="ChEBI" id="CHEBI:78827"/>
        <dbReference type="EC" id="1.1.1.100"/>
    </reaction>
    <physiologicalReaction direction="right-to-left" evidence="5">
        <dbReference type="Rhea" id="RHEA:17399"/>
    </physiologicalReaction>
</comment>
<dbReference type="InterPro" id="IPR002347">
    <property type="entry name" value="SDR_fam"/>
</dbReference>
<evidence type="ECO:0000313" key="7">
    <source>
        <dbReference type="Proteomes" id="UP001500618"/>
    </source>
</evidence>
<name>A0ABN2HF38_9ACTN</name>
<dbReference type="InterPro" id="IPR036291">
    <property type="entry name" value="NAD(P)-bd_dom_sf"/>
</dbReference>
<dbReference type="RefSeq" id="WP_344311789.1">
    <property type="nucleotide sequence ID" value="NZ_BAAANY010000014.1"/>
</dbReference>
<sequence>MDLGLTGRVALVGGASSGLGLGIATALAHEGVKVALGARRVELVRENAERLPGAIGVSLDVRDPGSTSVAVAETVERLGPVDILVLNGGGPPPATALDVTEEMARDAAELLLYGHLRLVRECLPGMRERGWGRVIAVSSTSIDQPIEVLATSGMFRSALAAYLKMLADQLATTGVTVNLLLPGRISTARVDGMDQLAAQAQDIAVEEVQFRSQRSIPAGRYGKVEEFAAAAAFLCSQSAAYVTGQRLRVDGGLVRGF</sequence>
<dbReference type="SUPFAM" id="SSF51735">
    <property type="entry name" value="NAD(P)-binding Rossmann-fold domains"/>
    <property type="match status" value="1"/>
</dbReference>
<reference evidence="6 7" key="1">
    <citation type="journal article" date="2019" name="Int. J. Syst. Evol. Microbiol.">
        <title>The Global Catalogue of Microorganisms (GCM) 10K type strain sequencing project: providing services to taxonomists for standard genome sequencing and annotation.</title>
        <authorList>
            <consortium name="The Broad Institute Genomics Platform"/>
            <consortium name="The Broad Institute Genome Sequencing Center for Infectious Disease"/>
            <person name="Wu L."/>
            <person name="Ma J."/>
        </authorList>
    </citation>
    <scope>NUCLEOTIDE SEQUENCE [LARGE SCALE GENOMIC DNA]</scope>
    <source>
        <strain evidence="6 7">JCM 14718</strain>
    </source>
</reference>
<gene>
    <name evidence="6" type="ORF">GCM10009765_40500</name>
</gene>
<dbReference type="EMBL" id="BAAANY010000014">
    <property type="protein sequence ID" value="GAA1686882.1"/>
    <property type="molecule type" value="Genomic_DNA"/>
</dbReference>
<dbReference type="PANTHER" id="PTHR42879:SF6">
    <property type="entry name" value="NADPH-DEPENDENT REDUCTASE BACG"/>
    <property type="match status" value="1"/>
</dbReference>
<evidence type="ECO:0000256" key="4">
    <source>
        <dbReference type="ARBA" id="ARBA00040781"/>
    </source>
</evidence>
<evidence type="ECO:0000313" key="6">
    <source>
        <dbReference type="EMBL" id="GAA1686882.1"/>
    </source>
</evidence>
<dbReference type="Proteomes" id="UP001500618">
    <property type="component" value="Unassembled WGS sequence"/>
</dbReference>
<keyword evidence="7" id="KW-1185">Reference proteome</keyword>
<dbReference type="InterPro" id="IPR050259">
    <property type="entry name" value="SDR"/>
</dbReference>